<evidence type="ECO:0000313" key="2">
    <source>
        <dbReference type="EMBL" id="MDT0419804.1"/>
    </source>
</evidence>
<dbReference type="Proteomes" id="UP001183607">
    <property type="component" value="Unassembled WGS sequence"/>
</dbReference>
<keyword evidence="1" id="KW-0812">Transmembrane</keyword>
<dbReference type="AlphaFoldDB" id="A0ABD5EEI0"/>
<evidence type="ECO:0008006" key="4">
    <source>
        <dbReference type="Google" id="ProtNLM"/>
    </source>
</evidence>
<feature type="transmembrane region" description="Helical" evidence="1">
    <location>
        <begin position="25"/>
        <end position="45"/>
    </location>
</feature>
<comment type="caution">
    <text evidence="2">The sequence shown here is derived from an EMBL/GenBank/DDBJ whole genome shotgun (WGS) entry which is preliminary data.</text>
</comment>
<name>A0ABD5EEI0_9ACTN</name>
<feature type="non-terminal residue" evidence="2">
    <location>
        <position position="90"/>
    </location>
</feature>
<accession>A0ABD5EEI0</accession>
<protein>
    <recommendedName>
        <fullName evidence="4">MCE family protein</fullName>
    </recommendedName>
</protein>
<gene>
    <name evidence="2" type="ORF">RM574_30485</name>
</gene>
<reference evidence="3" key="1">
    <citation type="submission" date="2023-07" db="EMBL/GenBank/DDBJ databases">
        <title>30 novel species of actinomycetes from the DSMZ collection.</title>
        <authorList>
            <person name="Nouioui I."/>
        </authorList>
    </citation>
    <scope>NUCLEOTIDE SEQUENCE [LARGE SCALE GENOMIC DNA]</scope>
    <source>
        <strain evidence="3">DSM 41982</strain>
    </source>
</reference>
<evidence type="ECO:0000313" key="3">
    <source>
        <dbReference type="Proteomes" id="UP001183607"/>
    </source>
</evidence>
<dbReference type="EMBL" id="JAVRER010000150">
    <property type="protein sequence ID" value="MDT0419804.1"/>
    <property type="molecule type" value="Genomic_DNA"/>
</dbReference>
<sequence>MASSTATLRDRFQQRVKHWRYDPPYKTACAGMAILLVAVLALTWMQFRGAFEEKTQLTVLSNRSGLSMDPGSKVTFNGVPIGRLTAVDVA</sequence>
<keyword evidence="1" id="KW-0472">Membrane</keyword>
<evidence type="ECO:0000256" key="1">
    <source>
        <dbReference type="SAM" id="Phobius"/>
    </source>
</evidence>
<organism evidence="2 3">
    <name type="scientific">Streptomyces evansiae</name>
    <dbReference type="NCBI Taxonomy" id="3075535"/>
    <lineage>
        <taxon>Bacteria</taxon>
        <taxon>Bacillati</taxon>
        <taxon>Actinomycetota</taxon>
        <taxon>Actinomycetes</taxon>
        <taxon>Kitasatosporales</taxon>
        <taxon>Streptomycetaceae</taxon>
        <taxon>Streptomyces</taxon>
    </lineage>
</organism>
<keyword evidence="1" id="KW-1133">Transmembrane helix</keyword>
<proteinExistence type="predicted"/>